<proteinExistence type="predicted"/>
<feature type="transmembrane region" description="Helical" evidence="1">
    <location>
        <begin position="67"/>
        <end position="86"/>
    </location>
</feature>
<feature type="transmembrane region" description="Helical" evidence="1">
    <location>
        <begin position="31"/>
        <end position="55"/>
    </location>
</feature>
<reference evidence="2 3" key="1">
    <citation type="submission" date="2018-10" db="EMBL/GenBank/DDBJ databases">
        <title>Marmoricola sp. 4Q3S-7 whole genome shotgun sequence.</title>
        <authorList>
            <person name="Li F."/>
        </authorList>
    </citation>
    <scope>NUCLEOTIDE SEQUENCE [LARGE SCALE GENOMIC DNA]</scope>
    <source>
        <strain evidence="2 3">4Q3S-7</strain>
    </source>
</reference>
<keyword evidence="1" id="KW-0812">Transmembrane</keyword>
<dbReference type="AlphaFoldDB" id="A0A3L8P7J9"/>
<keyword evidence="3" id="KW-1185">Reference proteome</keyword>
<name>A0A3L8P7J9_9ACTN</name>
<accession>A0A3L8P7J9</accession>
<dbReference type="Proteomes" id="UP000281708">
    <property type="component" value="Unassembled WGS sequence"/>
</dbReference>
<evidence type="ECO:0000313" key="3">
    <source>
        <dbReference type="Proteomes" id="UP000281708"/>
    </source>
</evidence>
<comment type="caution">
    <text evidence="2">The sequence shown here is derived from an EMBL/GenBank/DDBJ whole genome shotgun (WGS) entry which is preliminary data.</text>
</comment>
<sequence>MRTTLLLMGPLNLVLVIWVWIGRVVFGVGGWFILILMPVALLLLVGLVATTILAWTQDGRPRSLTRGQSVAQIITWVGMLGFGAFLPDFGDTDDSYTSLLSQLFGRSDSLNSVSFTIAVAFGVAAVIGYLVLLVLLIARRRTAPLLAS</sequence>
<keyword evidence="1" id="KW-0472">Membrane</keyword>
<evidence type="ECO:0000313" key="2">
    <source>
        <dbReference type="EMBL" id="RLV51124.1"/>
    </source>
</evidence>
<feature type="transmembrane region" description="Helical" evidence="1">
    <location>
        <begin position="113"/>
        <end position="138"/>
    </location>
</feature>
<keyword evidence="1" id="KW-1133">Transmembrane helix</keyword>
<dbReference type="OrthoDB" id="3789157at2"/>
<evidence type="ECO:0000256" key="1">
    <source>
        <dbReference type="SAM" id="Phobius"/>
    </source>
</evidence>
<protein>
    <submittedName>
        <fullName evidence="2">Uncharacterized protein</fullName>
    </submittedName>
</protein>
<dbReference type="EMBL" id="RDBE01000001">
    <property type="protein sequence ID" value="RLV51124.1"/>
    <property type="molecule type" value="Genomic_DNA"/>
</dbReference>
<feature type="transmembrane region" description="Helical" evidence="1">
    <location>
        <begin position="5"/>
        <end position="25"/>
    </location>
</feature>
<gene>
    <name evidence="2" type="ORF">D9V37_04185</name>
</gene>
<dbReference type="RefSeq" id="WP_121804804.1">
    <property type="nucleotide sequence ID" value="NZ_RDBE01000001.1"/>
</dbReference>
<organism evidence="2 3">
    <name type="scientific">Nocardioides mangrovicus</name>
    <dbReference type="NCBI Taxonomy" id="2478913"/>
    <lineage>
        <taxon>Bacteria</taxon>
        <taxon>Bacillati</taxon>
        <taxon>Actinomycetota</taxon>
        <taxon>Actinomycetes</taxon>
        <taxon>Propionibacteriales</taxon>
        <taxon>Nocardioidaceae</taxon>
        <taxon>Nocardioides</taxon>
    </lineage>
</organism>